<dbReference type="InterPro" id="IPR015943">
    <property type="entry name" value="WD40/YVTN_repeat-like_dom_sf"/>
</dbReference>
<dbReference type="PANTHER" id="PTHR34512:SF30">
    <property type="entry name" value="OUTER MEMBRANE PROTEIN ASSEMBLY FACTOR BAMB"/>
    <property type="match status" value="1"/>
</dbReference>
<gene>
    <name evidence="3" type="ORF">F0L68_05140</name>
</gene>
<dbReference type="Proteomes" id="UP000323454">
    <property type="component" value="Unassembled WGS sequence"/>
</dbReference>
<keyword evidence="1" id="KW-1133">Transmembrane helix</keyword>
<protein>
    <submittedName>
        <fullName evidence="3">PQQ-binding-like beta-propeller repeat protein</fullName>
    </submittedName>
</protein>
<dbReference type="SUPFAM" id="SSF50998">
    <property type="entry name" value="Quinoprotein alcohol dehydrogenase-like"/>
    <property type="match status" value="1"/>
</dbReference>
<dbReference type="InterPro" id="IPR011047">
    <property type="entry name" value="Quinoprotein_ADH-like_sf"/>
</dbReference>
<proteinExistence type="predicted"/>
<evidence type="ECO:0000259" key="2">
    <source>
        <dbReference type="Pfam" id="PF13360"/>
    </source>
</evidence>
<reference evidence="3 4" key="2">
    <citation type="submission" date="2019-09" db="EMBL/GenBank/DDBJ databases">
        <authorList>
            <person name="Jin C."/>
        </authorList>
    </citation>
    <scope>NUCLEOTIDE SEQUENCE [LARGE SCALE GENOMIC DNA]</scope>
    <source>
        <strain evidence="3 4">AN110305</strain>
    </source>
</reference>
<name>A0A5B2XQS3_9PSEU</name>
<feature type="domain" description="Pyrrolo-quinoline quinone repeat" evidence="2">
    <location>
        <begin position="117"/>
        <end position="271"/>
    </location>
</feature>
<comment type="caution">
    <text evidence="3">The sequence shown here is derived from an EMBL/GenBank/DDBJ whole genome shotgun (WGS) entry which is preliminary data.</text>
</comment>
<evidence type="ECO:0000256" key="1">
    <source>
        <dbReference type="SAM" id="Phobius"/>
    </source>
</evidence>
<organism evidence="3 4">
    <name type="scientific">Solihabitans fulvus</name>
    <dbReference type="NCBI Taxonomy" id="1892852"/>
    <lineage>
        <taxon>Bacteria</taxon>
        <taxon>Bacillati</taxon>
        <taxon>Actinomycetota</taxon>
        <taxon>Actinomycetes</taxon>
        <taxon>Pseudonocardiales</taxon>
        <taxon>Pseudonocardiaceae</taxon>
        <taxon>Solihabitans</taxon>
    </lineage>
</organism>
<accession>A0A5B2XQS3</accession>
<dbReference type="InterPro" id="IPR002372">
    <property type="entry name" value="PQQ_rpt_dom"/>
</dbReference>
<dbReference type="RefSeq" id="WP_149848267.1">
    <property type="nucleotide sequence ID" value="NZ_VUOB01000008.1"/>
</dbReference>
<dbReference type="PANTHER" id="PTHR34512">
    <property type="entry name" value="CELL SURFACE PROTEIN"/>
    <property type="match status" value="1"/>
</dbReference>
<keyword evidence="1" id="KW-0812">Transmembrane</keyword>
<dbReference type="Gene3D" id="2.130.10.10">
    <property type="entry name" value="YVTN repeat-like/Quinoprotein amine dehydrogenase"/>
    <property type="match status" value="2"/>
</dbReference>
<reference evidence="3 4" key="1">
    <citation type="submission" date="2019-09" db="EMBL/GenBank/DDBJ databases">
        <title>Goodfellowia gen. nov., a new genus of the Pseudonocardineae related to Actinoalloteichus, containing Goodfellowia coeruleoviolacea gen. nov., comb. nov. gen. nov., comb. nov.</title>
        <authorList>
            <person name="Labeda D."/>
        </authorList>
    </citation>
    <scope>NUCLEOTIDE SEQUENCE [LARGE SCALE GENOMIC DNA]</scope>
    <source>
        <strain evidence="3 4">AN110305</strain>
    </source>
</reference>
<dbReference type="EMBL" id="VUOB01000008">
    <property type="protein sequence ID" value="KAA2265232.1"/>
    <property type="molecule type" value="Genomic_DNA"/>
</dbReference>
<evidence type="ECO:0000313" key="3">
    <source>
        <dbReference type="EMBL" id="KAA2265232.1"/>
    </source>
</evidence>
<feature type="transmembrane region" description="Helical" evidence="1">
    <location>
        <begin position="51"/>
        <end position="73"/>
    </location>
</feature>
<sequence>MPTGLGPVEPAALLSPLHAELPHRQQEIAVPLATVQQSPPMATPMPNRRKFLWIAGISIAGLAAAGGVVAVALTRDPSSPPTDAPVPNGPAPTWTHALDDHFNNGDRSGGLGVMGDVLVRWDRTMAQAFDAATGAPRWTLPDGQPRFSWIGLHGSSLIGTAQDAETDSNLLVAIGSDGKQQFSHNLGRVDGHGSAFSQVLDVAGSIAVLTTSGGPGDIVAIDVSSGKQLWTRALTAYNRALAVTDDQRCYLQDNTDTVCLDLTTGKQLWATPNTCPVNAPTSIALVAGALAIAGERLVVLDAATGVPRRTALQASTGIRRVGVSADLLVVGEHSETASGDDNHTVWGIDPRDGTKVWATHVPLPMVTGVTTSANLVIVPTSTPVSMKPAGILVLDGKTGAIAWTESGGGTADSESGRGTADWLACATPDAVYAASSTTVYAYPRHP</sequence>
<dbReference type="Pfam" id="PF13360">
    <property type="entry name" value="PQQ_2"/>
    <property type="match status" value="1"/>
</dbReference>
<evidence type="ECO:0000313" key="4">
    <source>
        <dbReference type="Proteomes" id="UP000323454"/>
    </source>
</evidence>
<dbReference type="AlphaFoldDB" id="A0A5B2XQS3"/>
<dbReference type="OrthoDB" id="3515700at2"/>
<keyword evidence="1" id="KW-0472">Membrane</keyword>
<keyword evidence="4" id="KW-1185">Reference proteome</keyword>